<feature type="transmembrane region" description="Helical" evidence="7">
    <location>
        <begin position="82"/>
        <end position="99"/>
    </location>
</feature>
<evidence type="ECO:0000259" key="9">
    <source>
        <dbReference type="Pfam" id="PF20216"/>
    </source>
</evidence>
<comment type="subcellular location">
    <subcellularLocation>
        <location evidence="1">Membrane</location>
        <topology evidence="1">Multi-pass membrane protein</topology>
    </subcellularLocation>
</comment>
<keyword evidence="5 7" id="KW-1133">Transmembrane helix</keyword>
<dbReference type="OrthoDB" id="9813074at2"/>
<name>A0A517YBX7_9BACT</name>
<dbReference type="Proteomes" id="UP000315017">
    <property type="component" value="Chromosome"/>
</dbReference>
<feature type="transmembrane region" description="Helical" evidence="7">
    <location>
        <begin position="111"/>
        <end position="129"/>
    </location>
</feature>
<dbReference type="GO" id="GO:0016020">
    <property type="term" value="C:membrane"/>
    <property type="evidence" value="ECO:0007669"/>
    <property type="project" value="UniProtKB-SubCell"/>
</dbReference>
<evidence type="ECO:0000256" key="6">
    <source>
        <dbReference type="ARBA" id="ARBA00023136"/>
    </source>
</evidence>
<dbReference type="PANTHER" id="PTHR43731">
    <property type="entry name" value="RHOMBOID PROTEASE"/>
    <property type="match status" value="1"/>
</dbReference>
<evidence type="ECO:0000256" key="4">
    <source>
        <dbReference type="ARBA" id="ARBA00022801"/>
    </source>
</evidence>
<keyword evidence="10" id="KW-0645">Protease</keyword>
<evidence type="ECO:0000259" key="8">
    <source>
        <dbReference type="Pfam" id="PF01694"/>
    </source>
</evidence>
<feature type="domain" description="Peptidase S54 rhomboid" evidence="8">
    <location>
        <begin position="66"/>
        <end position="213"/>
    </location>
</feature>
<keyword evidence="6 7" id="KW-0472">Membrane</keyword>
<organism evidence="10 11">
    <name type="scientific">Anatilimnocola aggregata</name>
    <dbReference type="NCBI Taxonomy" id="2528021"/>
    <lineage>
        <taxon>Bacteria</taxon>
        <taxon>Pseudomonadati</taxon>
        <taxon>Planctomycetota</taxon>
        <taxon>Planctomycetia</taxon>
        <taxon>Pirellulales</taxon>
        <taxon>Pirellulaceae</taxon>
        <taxon>Anatilimnocola</taxon>
    </lineage>
</organism>
<keyword evidence="3 7" id="KW-0812">Transmembrane</keyword>
<evidence type="ECO:0000313" key="10">
    <source>
        <dbReference type="EMBL" id="QDU27679.1"/>
    </source>
</evidence>
<dbReference type="InterPro" id="IPR022764">
    <property type="entry name" value="Peptidase_S54_rhomboid_dom"/>
</dbReference>
<dbReference type="InterPro" id="IPR050925">
    <property type="entry name" value="Rhomboid_protease_S54"/>
</dbReference>
<evidence type="ECO:0000256" key="1">
    <source>
        <dbReference type="ARBA" id="ARBA00004141"/>
    </source>
</evidence>
<feature type="transmembrane region" description="Helical" evidence="7">
    <location>
        <begin position="165"/>
        <end position="184"/>
    </location>
</feature>
<evidence type="ECO:0000256" key="5">
    <source>
        <dbReference type="ARBA" id="ARBA00022989"/>
    </source>
</evidence>
<evidence type="ECO:0000313" key="11">
    <source>
        <dbReference type="Proteomes" id="UP000315017"/>
    </source>
</evidence>
<dbReference type="EMBL" id="CP036274">
    <property type="protein sequence ID" value="QDU27679.1"/>
    <property type="molecule type" value="Genomic_DNA"/>
</dbReference>
<dbReference type="InterPro" id="IPR046483">
    <property type="entry name" value="DUF6576"/>
</dbReference>
<accession>A0A517YBX7</accession>
<evidence type="ECO:0000256" key="3">
    <source>
        <dbReference type="ARBA" id="ARBA00022692"/>
    </source>
</evidence>
<dbReference type="RefSeq" id="WP_145088699.1">
    <property type="nucleotide sequence ID" value="NZ_CP036274.1"/>
</dbReference>
<evidence type="ECO:0000256" key="7">
    <source>
        <dbReference type="SAM" id="Phobius"/>
    </source>
</evidence>
<dbReference type="Gene3D" id="1.20.1540.10">
    <property type="entry name" value="Rhomboid-like"/>
    <property type="match status" value="1"/>
</dbReference>
<dbReference type="GO" id="GO:0004252">
    <property type="term" value="F:serine-type endopeptidase activity"/>
    <property type="evidence" value="ECO:0007669"/>
    <property type="project" value="InterPro"/>
</dbReference>
<dbReference type="KEGG" id="aagg:ETAA8_27680"/>
<feature type="transmembrane region" description="Helical" evidence="7">
    <location>
        <begin position="135"/>
        <end position="153"/>
    </location>
</feature>
<feature type="domain" description="DUF6576" evidence="9">
    <location>
        <begin position="262"/>
        <end position="292"/>
    </location>
</feature>
<feature type="transmembrane region" description="Helical" evidence="7">
    <location>
        <begin position="196"/>
        <end position="214"/>
    </location>
</feature>
<dbReference type="SUPFAM" id="SSF144091">
    <property type="entry name" value="Rhomboid-like"/>
    <property type="match status" value="1"/>
</dbReference>
<comment type="similarity">
    <text evidence="2">Belongs to the peptidase S54 family.</text>
</comment>
<dbReference type="AlphaFoldDB" id="A0A517YBX7"/>
<keyword evidence="4" id="KW-0378">Hydrolase</keyword>
<gene>
    <name evidence="10" type="ORF">ETAA8_27680</name>
</gene>
<dbReference type="InterPro" id="IPR035952">
    <property type="entry name" value="Rhomboid-like_sf"/>
</dbReference>
<protein>
    <submittedName>
        <fullName evidence="10">Intramembrane serine protease GlpG</fullName>
    </submittedName>
</protein>
<dbReference type="Pfam" id="PF20216">
    <property type="entry name" value="DUF6576"/>
    <property type="match status" value="1"/>
</dbReference>
<dbReference type="PANTHER" id="PTHR43731:SF14">
    <property type="entry name" value="PRESENILIN-ASSOCIATED RHOMBOID-LIKE PROTEIN, MITOCHONDRIAL"/>
    <property type="match status" value="1"/>
</dbReference>
<dbReference type="Pfam" id="PF01694">
    <property type="entry name" value="Rhomboid"/>
    <property type="match status" value="1"/>
</dbReference>
<dbReference type="GO" id="GO:0006508">
    <property type="term" value="P:proteolysis"/>
    <property type="evidence" value="ECO:0007669"/>
    <property type="project" value="UniProtKB-KW"/>
</dbReference>
<sequence length="299" mass="33781">MGYQERDYYRDDAPDDPLGLRAMSVTAKLIVLTVLVFLVDLFFGGPEHRITKALALWPEVWVKPWYFFQVLTYGFVHSSTNVQHILGNMIGLWVFGRLLEEKQGGAYLVRYYLASIMICGLAWAARHYFLLHEMGPLLGASGGVTAVIILFCLKNPRATMLDKVLIPVPAWILGALIVLADLFGVQMGPKEEGSRVAFDVHLTGAAFAVLVWALKINFGRGTFLDSPGRWLKNLRNRFKSRPALRVHSEPHEGDDDEDVLEREGDRILAKISQHGDASLTAKERRTLEQYSRLMRAKRK</sequence>
<reference evidence="10 11" key="1">
    <citation type="submission" date="2019-02" db="EMBL/GenBank/DDBJ databases">
        <title>Deep-cultivation of Planctomycetes and their phenomic and genomic characterization uncovers novel biology.</title>
        <authorList>
            <person name="Wiegand S."/>
            <person name="Jogler M."/>
            <person name="Boedeker C."/>
            <person name="Pinto D."/>
            <person name="Vollmers J."/>
            <person name="Rivas-Marin E."/>
            <person name="Kohn T."/>
            <person name="Peeters S.H."/>
            <person name="Heuer A."/>
            <person name="Rast P."/>
            <person name="Oberbeckmann S."/>
            <person name="Bunk B."/>
            <person name="Jeske O."/>
            <person name="Meyerdierks A."/>
            <person name="Storesund J.E."/>
            <person name="Kallscheuer N."/>
            <person name="Luecker S."/>
            <person name="Lage O.M."/>
            <person name="Pohl T."/>
            <person name="Merkel B.J."/>
            <person name="Hornburger P."/>
            <person name="Mueller R.-W."/>
            <person name="Bruemmer F."/>
            <person name="Labrenz M."/>
            <person name="Spormann A.M."/>
            <person name="Op den Camp H."/>
            <person name="Overmann J."/>
            <person name="Amann R."/>
            <person name="Jetten M.S.M."/>
            <person name="Mascher T."/>
            <person name="Medema M.H."/>
            <person name="Devos D.P."/>
            <person name="Kaster A.-K."/>
            <person name="Ovreas L."/>
            <person name="Rohde M."/>
            <person name="Galperin M.Y."/>
            <person name="Jogler C."/>
        </authorList>
    </citation>
    <scope>NUCLEOTIDE SEQUENCE [LARGE SCALE GENOMIC DNA]</scope>
    <source>
        <strain evidence="10 11">ETA_A8</strain>
    </source>
</reference>
<keyword evidence="11" id="KW-1185">Reference proteome</keyword>
<feature type="transmembrane region" description="Helical" evidence="7">
    <location>
        <begin position="20"/>
        <end position="43"/>
    </location>
</feature>
<proteinExistence type="inferred from homology"/>
<evidence type="ECO:0000256" key="2">
    <source>
        <dbReference type="ARBA" id="ARBA00009045"/>
    </source>
</evidence>